<keyword evidence="5" id="KW-0810">Translation regulation</keyword>
<dbReference type="Pfam" id="PF02170">
    <property type="entry name" value="PAZ"/>
    <property type="match status" value="1"/>
</dbReference>
<dbReference type="GO" id="GO:0005737">
    <property type="term" value="C:cytoplasm"/>
    <property type="evidence" value="ECO:0007669"/>
    <property type="project" value="UniProtKB-SubCell"/>
</dbReference>
<feature type="domain" description="Piwi" evidence="13">
    <location>
        <begin position="559"/>
        <end position="851"/>
    </location>
</feature>
<keyword evidence="7" id="KW-0694">RNA-binding</keyword>
<dbReference type="Proteomes" id="UP000694414">
    <property type="component" value="Unplaced"/>
</dbReference>
<dbReference type="GO" id="GO:0006417">
    <property type="term" value="P:regulation of translation"/>
    <property type="evidence" value="ECO:0007669"/>
    <property type="project" value="UniProtKB-KW"/>
</dbReference>
<keyword evidence="8" id="KW-0943">RNA-mediated gene silencing</keyword>
<dbReference type="GO" id="GO:0030154">
    <property type="term" value="P:cell differentiation"/>
    <property type="evidence" value="ECO:0007669"/>
    <property type="project" value="UniProtKB-KW"/>
</dbReference>
<dbReference type="PROSITE" id="PS50821">
    <property type="entry name" value="PAZ"/>
    <property type="match status" value="1"/>
</dbReference>
<dbReference type="SUPFAM" id="SSF101690">
    <property type="entry name" value="PAZ domain"/>
    <property type="match status" value="1"/>
</dbReference>
<evidence type="ECO:0000256" key="11">
    <source>
        <dbReference type="SAM" id="MobiDB-lite"/>
    </source>
</evidence>
<dbReference type="InterPro" id="IPR036085">
    <property type="entry name" value="PAZ_dom_sf"/>
</dbReference>
<feature type="compositionally biased region" description="Basic residues" evidence="11">
    <location>
        <begin position="1"/>
        <end position="13"/>
    </location>
</feature>
<name>A0A8C9APG7_PROSS</name>
<organism evidence="14 15">
    <name type="scientific">Prolemur simus</name>
    <name type="common">Greater bamboo lemur</name>
    <name type="synonym">Hapalemur simus</name>
    <dbReference type="NCBI Taxonomy" id="1328070"/>
    <lineage>
        <taxon>Eukaryota</taxon>
        <taxon>Metazoa</taxon>
        <taxon>Chordata</taxon>
        <taxon>Craniata</taxon>
        <taxon>Vertebrata</taxon>
        <taxon>Euteleostomi</taxon>
        <taxon>Mammalia</taxon>
        <taxon>Eutheria</taxon>
        <taxon>Euarchontoglires</taxon>
        <taxon>Primates</taxon>
        <taxon>Strepsirrhini</taxon>
        <taxon>Lemuriformes</taxon>
        <taxon>Lemuridae</taxon>
        <taxon>Prolemur</taxon>
    </lineage>
</organism>
<evidence type="ECO:0000313" key="14">
    <source>
        <dbReference type="Ensembl" id="ENSPSMP00000030337.1"/>
    </source>
</evidence>
<evidence type="ECO:0000256" key="3">
    <source>
        <dbReference type="ARBA" id="ARBA00022490"/>
    </source>
</evidence>
<evidence type="ECO:0000256" key="8">
    <source>
        <dbReference type="ARBA" id="ARBA00023158"/>
    </source>
</evidence>
<comment type="similarity">
    <text evidence="10">Belongs to the argonaute family. Piwi subfamily.</text>
</comment>
<dbReference type="PANTHER" id="PTHR22891">
    <property type="entry name" value="EUKARYOTIC TRANSLATION INITIATION FACTOR 2C"/>
    <property type="match status" value="1"/>
</dbReference>
<dbReference type="CDD" id="cd04658">
    <property type="entry name" value="Piwi_piwi-like_Euk"/>
    <property type="match status" value="1"/>
</dbReference>
<accession>A0A8C9APG7</accession>
<dbReference type="FunFam" id="2.170.260.10:FF:000003">
    <property type="entry name" value="Piwi-like RNA-mediated gene silencing 2"/>
    <property type="match status" value="1"/>
</dbReference>
<protein>
    <submittedName>
        <fullName evidence="14">Piwi like RNA-mediated gene silencing 3</fullName>
    </submittedName>
</protein>
<evidence type="ECO:0000259" key="12">
    <source>
        <dbReference type="PROSITE" id="PS50821"/>
    </source>
</evidence>
<feature type="compositionally biased region" description="Pro residues" evidence="11">
    <location>
        <begin position="31"/>
        <end position="40"/>
    </location>
</feature>
<evidence type="ECO:0000256" key="7">
    <source>
        <dbReference type="ARBA" id="ARBA00022884"/>
    </source>
</evidence>
<evidence type="ECO:0000256" key="4">
    <source>
        <dbReference type="ARBA" id="ARBA00022782"/>
    </source>
</evidence>
<keyword evidence="6" id="KW-0744">Spermatogenesis</keyword>
<dbReference type="Gene3D" id="3.30.420.10">
    <property type="entry name" value="Ribonuclease H-like superfamily/Ribonuclease H"/>
    <property type="match status" value="1"/>
</dbReference>
<dbReference type="AlphaFoldDB" id="A0A8C9APG7"/>
<keyword evidence="9" id="KW-0469">Meiosis</keyword>
<evidence type="ECO:0000256" key="5">
    <source>
        <dbReference type="ARBA" id="ARBA00022845"/>
    </source>
</evidence>
<dbReference type="InterPro" id="IPR036397">
    <property type="entry name" value="RNaseH_sf"/>
</dbReference>
<dbReference type="InterPro" id="IPR003100">
    <property type="entry name" value="PAZ_dom"/>
</dbReference>
<dbReference type="GO" id="GO:0003723">
    <property type="term" value="F:RNA binding"/>
    <property type="evidence" value="ECO:0007669"/>
    <property type="project" value="UniProtKB-KW"/>
</dbReference>
<evidence type="ECO:0000256" key="9">
    <source>
        <dbReference type="ARBA" id="ARBA00023254"/>
    </source>
</evidence>
<proteinExistence type="inferred from homology"/>
<sequence length="865" mass="99152">MTGRARTRARGRARSREIQQQAAPGAAATPEPAPSWPPPQTRREEGPVAEPERPRGAEGGSRPPVEELELAAELRTVSLQQRTVFQDLVVNTRQRMEHVRVSKTGSEGQVVRLLANHFRVTSRPQWIAYKYNVNYQPDIESGNLRASLLSQYRGKCYIFDGNSLLLPYKLRKPKTVFSRETGKLTVTVTIEFSRELTPDAPDCLRFYNILFRRTLKSMDWKQVGRNYYNDTEAVKFGETQVQLEIWPGYATSILQYENSITLCADVNHKLIRIQTAYDLMNSITTENQEYIREKVADKLVGSIVMTRYNNKTYRVDGIAWERTPKDTFEKSDGQRITYIDYYLQQHKAVITDNDQPLLISQGKWKKGQKDTKREPILLVPQLCVLTGLTDEVRKNYMAMKALADHTRLNPEKRHHELKKFINTIQTNKTVQKELRYWDLNFDSNFLSFSGRTLTTVNVQRERRVNVRPQQGQWILTTSRVPLFTPMPLTHWLMLYSSNDDIIASDLKGTLELSISQMGIEMEPVKMIAVHATDSYQAALQRQTNKEPPQMRISRLLAFQVVCLLSDDKKDRYDKIKKYLCTACPTPSQCVVAKTLKRPKIFPVVCEKLAQQMVCKMGGALWKVDTGIKKAMFVGIDCFHDTVNRKKSIAGFVASTTDQLTKWYSQCVIQEAGEEIVNGLTDCLRAALEVWCQNESCVPRSVIVYRDGVGDGQLQALLDHEIPQMLACLKNIPSRENVALTFIVVKKRINTRFFAVSGRSLQNPNPGTVIDVELTRKEWYDFFIVSQSVREGTVTPTHYNVIYDTVCLRPNTVQRLTYQLCHMYYNWAGIIRVPAPCHYAHKLAYLVGQSIHEQPDSSLSTLLYYL</sequence>
<dbReference type="CDD" id="cd02845">
    <property type="entry name" value="PAZ_piwi_like"/>
    <property type="match status" value="1"/>
</dbReference>
<dbReference type="Pfam" id="PF02171">
    <property type="entry name" value="Piwi"/>
    <property type="match status" value="1"/>
</dbReference>
<dbReference type="PROSITE" id="PS50822">
    <property type="entry name" value="PIWI"/>
    <property type="match status" value="1"/>
</dbReference>
<reference evidence="14" key="1">
    <citation type="submission" date="2025-08" db="UniProtKB">
        <authorList>
            <consortium name="Ensembl"/>
        </authorList>
    </citation>
    <scope>IDENTIFICATION</scope>
</reference>
<evidence type="ECO:0000256" key="2">
    <source>
        <dbReference type="ARBA" id="ARBA00022473"/>
    </source>
</evidence>
<dbReference type="SUPFAM" id="SSF53098">
    <property type="entry name" value="Ribonuclease H-like"/>
    <property type="match status" value="1"/>
</dbReference>
<dbReference type="Gene3D" id="3.40.50.2300">
    <property type="match status" value="1"/>
</dbReference>
<evidence type="ECO:0000259" key="13">
    <source>
        <dbReference type="PROSITE" id="PS50822"/>
    </source>
</evidence>
<dbReference type="Pfam" id="PF23278">
    <property type="entry name" value="Piwi_N"/>
    <property type="match status" value="1"/>
</dbReference>
<dbReference type="InterPro" id="IPR012337">
    <property type="entry name" value="RNaseH-like_sf"/>
</dbReference>
<evidence type="ECO:0000256" key="6">
    <source>
        <dbReference type="ARBA" id="ARBA00022871"/>
    </source>
</evidence>
<dbReference type="SMART" id="SM00949">
    <property type="entry name" value="PAZ"/>
    <property type="match status" value="1"/>
</dbReference>
<evidence type="ECO:0000256" key="10">
    <source>
        <dbReference type="ARBA" id="ARBA00038291"/>
    </source>
</evidence>
<keyword evidence="4" id="KW-0221">Differentiation</keyword>
<evidence type="ECO:0000313" key="15">
    <source>
        <dbReference type="Proteomes" id="UP000694414"/>
    </source>
</evidence>
<feature type="domain" description="PAZ" evidence="12">
    <location>
        <begin position="275"/>
        <end position="387"/>
    </location>
</feature>
<keyword evidence="15" id="KW-1185">Reference proteome</keyword>
<dbReference type="GO" id="GO:0007283">
    <property type="term" value="P:spermatogenesis"/>
    <property type="evidence" value="ECO:0007669"/>
    <property type="project" value="UniProtKB-KW"/>
</dbReference>
<dbReference type="Ensembl" id="ENSPSMT00000034994.1">
    <property type="protein sequence ID" value="ENSPSMP00000030337.1"/>
    <property type="gene ID" value="ENSPSMG00000021043.1"/>
</dbReference>
<feature type="region of interest" description="Disordered" evidence="11">
    <location>
        <begin position="1"/>
        <end position="64"/>
    </location>
</feature>
<keyword evidence="2" id="KW-0217">Developmental protein</keyword>
<reference evidence="14" key="2">
    <citation type="submission" date="2025-09" db="UniProtKB">
        <authorList>
            <consortium name="Ensembl"/>
        </authorList>
    </citation>
    <scope>IDENTIFICATION</scope>
</reference>
<dbReference type="GO" id="GO:0051321">
    <property type="term" value="P:meiotic cell cycle"/>
    <property type="evidence" value="ECO:0007669"/>
    <property type="project" value="UniProtKB-KW"/>
</dbReference>
<dbReference type="Gene3D" id="2.170.260.10">
    <property type="entry name" value="paz domain"/>
    <property type="match status" value="1"/>
</dbReference>
<keyword evidence="3" id="KW-0963">Cytoplasm</keyword>
<dbReference type="SMART" id="SM00950">
    <property type="entry name" value="Piwi"/>
    <property type="match status" value="1"/>
</dbReference>
<dbReference type="GeneTree" id="ENSGT01040000243189"/>
<evidence type="ECO:0000256" key="1">
    <source>
        <dbReference type="ARBA" id="ARBA00004496"/>
    </source>
</evidence>
<dbReference type="GO" id="GO:0031047">
    <property type="term" value="P:regulatory ncRNA-mediated gene silencing"/>
    <property type="evidence" value="ECO:0007669"/>
    <property type="project" value="UniProtKB-KW"/>
</dbReference>
<dbReference type="InterPro" id="IPR003165">
    <property type="entry name" value="Piwi"/>
</dbReference>
<dbReference type="FunFam" id="3.30.420.10:FF:000014">
    <property type="entry name" value="Piwi-like RNA-mediated gene silencing 1"/>
    <property type="match status" value="1"/>
</dbReference>
<feature type="compositionally biased region" description="Basic and acidic residues" evidence="11">
    <location>
        <begin position="41"/>
        <end position="56"/>
    </location>
</feature>
<comment type="subcellular location">
    <subcellularLocation>
        <location evidence="1">Cytoplasm</location>
    </subcellularLocation>
</comment>